<keyword evidence="1" id="KW-0812">Transmembrane</keyword>
<organism evidence="2">
    <name type="scientific">candidate division WOR-3 bacterium</name>
    <dbReference type="NCBI Taxonomy" id="2052148"/>
    <lineage>
        <taxon>Bacteria</taxon>
        <taxon>Bacteria division WOR-3</taxon>
    </lineage>
</organism>
<dbReference type="Pfam" id="PF06695">
    <property type="entry name" value="Sm_multidrug_ex"/>
    <property type="match status" value="1"/>
</dbReference>
<feature type="transmembrane region" description="Helical" evidence="1">
    <location>
        <begin position="81"/>
        <end position="106"/>
    </location>
</feature>
<dbReference type="EMBL" id="DTLI01000098">
    <property type="protein sequence ID" value="HHS51972.1"/>
    <property type="molecule type" value="Genomic_DNA"/>
</dbReference>
<feature type="transmembrane region" description="Helical" evidence="1">
    <location>
        <begin position="21"/>
        <end position="44"/>
    </location>
</feature>
<keyword evidence="1" id="KW-1133">Transmembrane helix</keyword>
<name>A0A7C6A8V3_UNCW3</name>
<sequence>MLPIIELRGAIPIGINFYHLVWYRAVIIAIIGNMIPIFLILFLLDKISILLSKIRFFAKFFAWLFTRTRRKSKIIEEYETIGLMIFVAIPLPMTGAWTGAVAAFLLGLRYLDAILAIFFGVLIAAVVVTTLSLLGIWGAVIAGIALTILALTSIIRLFQKRS</sequence>
<evidence type="ECO:0000256" key="1">
    <source>
        <dbReference type="SAM" id="Phobius"/>
    </source>
</evidence>
<keyword evidence="1" id="KW-0472">Membrane</keyword>
<accession>A0A7C6A8V3</accession>
<dbReference type="PANTHER" id="PTHR36007:SF2">
    <property type="entry name" value="TRANSPORT PROTEIN-RELATED"/>
    <property type="match status" value="1"/>
</dbReference>
<dbReference type="AlphaFoldDB" id="A0A7C6A8V3"/>
<dbReference type="PANTHER" id="PTHR36007">
    <property type="entry name" value="TRANSPORT PROTEIN-RELATED"/>
    <property type="match status" value="1"/>
</dbReference>
<dbReference type="InterPro" id="IPR009577">
    <property type="entry name" value="Sm_multidrug_ex"/>
</dbReference>
<evidence type="ECO:0008006" key="3">
    <source>
        <dbReference type="Google" id="ProtNLM"/>
    </source>
</evidence>
<evidence type="ECO:0000313" key="2">
    <source>
        <dbReference type="EMBL" id="HHS51972.1"/>
    </source>
</evidence>
<gene>
    <name evidence="2" type="ORF">ENW73_03760</name>
</gene>
<comment type="caution">
    <text evidence="2">The sequence shown here is derived from an EMBL/GenBank/DDBJ whole genome shotgun (WGS) entry which is preliminary data.</text>
</comment>
<proteinExistence type="predicted"/>
<feature type="transmembrane region" description="Helical" evidence="1">
    <location>
        <begin position="137"/>
        <end position="158"/>
    </location>
</feature>
<protein>
    <recommendedName>
        <fullName evidence="3">Ligand-binding protein SH3</fullName>
    </recommendedName>
</protein>
<reference evidence="2" key="1">
    <citation type="journal article" date="2020" name="mSystems">
        <title>Genome- and Community-Level Interaction Insights into Carbon Utilization and Element Cycling Functions of Hydrothermarchaeota in Hydrothermal Sediment.</title>
        <authorList>
            <person name="Zhou Z."/>
            <person name="Liu Y."/>
            <person name="Xu W."/>
            <person name="Pan J."/>
            <person name="Luo Z.H."/>
            <person name="Li M."/>
        </authorList>
    </citation>
    <scope>NUCLEOTIDE SEQUENCE [LARGE SCALE GENOMIC DNA]</scope>
    <source>
        <strain evidence="2">SpSt-876</strain>
    </source>
</reference>
<feature type="transmembrane region" description="Helical" evidence="1">
    <location>
        <begin position="113"/>
        <end position="131"/>
    </location>
</feature>